<reference evidence="1 2" key="1">
    <citation type="submission" date="2017-10" db="EMBL/GenBank/DDBJ databases">
        <title>Massilia psychrophilum sp. nov., a novel purple-pigmented bacterium isolated from Tianshan glacier, Xinjiang Municipality, China.</title>
        <authorList>
            <person name="Wang H."/>
        </authorList>
    </citation>
    <scope>NUCLEOTIDE SEQUENCE [LARGE SCALE GENOMIC DNA]</scope>
    <source>
        <strain evidence="1 2">JCM 30813</strain>
    </source>
</reference>
<dbReference type="Proteomes" id="UP000228593">
    <property type="component" value="Unassembled WGS sequence"/>
</dbReference>
<dbReference type="EMBL" id="PDOB01000027">
    <property type="protein sequence ID" value="PIL38892.1"/>
    <property type="molecule type" value="Genomic_DNA"/>
</dbReference>
<protein>
    <submittedName>
        <fullName evidence="1">Uncharacterized protein</fullName>
    </submittedName>
</protein>
<dbReference type="AlphaFoldDB" id="A0A2G8SYT5"/>
<accession>A0A2G8SYT5</accession>
<organism evidence="1 2">
    <name type="scientific">Massilia psychrophila</name>
    <dbReference type="NCBI Taxonomy" id="1603353"/>
    <lineage>
        <taxon>Bacteria</taxon>
        <taxon>Pseudomonadati</taxon>
        <taxon>Pseudomonadota</taxon>
        <taxon>Betaproteobacteria</taxon>
        <taxon>Burkholderiales</taxon>
        <taxon>Oxalobacteraceae</taxon>
        <taxon>Telluria group</taxon>
        <taxon>Massilia</taxon>
    </lineage>
</organism>
<comment type="caution">
    <text evidence="1">The sequence shown here is derived from an EMBL/GenBank/DDBJ whole genome shotgun (WGS) entry which is preliminary data.</text>
</comment>
<name>A0A2G8SYT5_9BURK</name>
<evidence type="ECO:0000313" key="2">
    <source>
        <dbReference type="Proteomes" id="UP000228593"/>
    </source>
</evidence>
<keyword evidence="2" id="KW-1185">Reference proteome</keyword>
<gene>
    <name evidence="1" type="ORF">CR103_15815</name>
</gene>
<sequence>MSAGVTLSQEALKRFDTDGAPIRTGAIKWSTKGQVEKVYQTPYGEVHLLRHVYQASGGGKMYCPLDMDARIVASTTPLFAKMISHKVANNATTVVQEDLAQNHGRRYCQLTAVSKVL</sequence>
<dbReference type="OrthoDB" id="525251at2"/>
<evidence type="ECO:0000313" key="1">
    <source>
        <dbReference type="EMBL" id="PIL38892.1"/>
    </source>
</evidence>
<proteinExistence type="predicted"/>
<dbReference type="RefSeq" id="WP_099916921.1">
    <property type="nucleotide sequence ID" value="NZ_BMHS01000039.1"/>
</dbReference>